<dbReference type="SUPFAM" id="SSF49599">
    <property type="entry name" value="TRAF domain-like"/>
    <property type="match status" value="2"/>
</dbReference>
<proteinExistence type="predicted"/>
<dbReference type="EMBL" id="CAXIEN010000445">
    <property type="protein sequence ID" value="CAL1297908.1"/>
    <property type="molecule type" value="Genomic_DNA"/>
</dbReference>
<reference evidence="1 2" key="1">
    <citation type="submission" date="2024-04" db="EMBL/GenBank/DDBJ databases">
        <authorList>
            <person name="Rising A."/>
            <person name="Reimegard J."/>
            <person name="Sonavane S."/>
            <person name="Akerstrom W."/>
            <person name="Nylinder S."/>
            <person name="Hedman E."/>
            <person name="Kallberg Y."/>
        </authorList>
    </citation>
    <scope>NUCLEOTIDE SEQUENCE [LARGE SCALE GENOMIC DNA]</scope>
</reference>
<dbReference type="Proteomes" id="UP001497382">
    <property type="component" value="Unassembled WGS sequence"/>
</dbReference>
<gene>
    <name evidence="1" type="ORF">LARSCL_LOCUS20581</name>
</gene>
<comment type="caution">
    <text evidence="1">The sequence shown here is derived from an EMBL/GenBank/DDBJ whole genome shotgun (WGS) entry which is preliminary data.</text>
</comment>
<dbReference type="AlphaFoldDB" id="A0AAV2BNS3"/>
<protein>
    <recommendedName>
        <fullName evidence="3">MATH domain-containing protein</fullName>
    </recommendedName>
</protein>
<keyword evidence="2" id="KW-1185">Reference proteome</keyword>
<dbReference type="InterPro" id="IPR008974">
    <property type="entry name" value="TRAF-like"/>
</dbReference>
<evidence type="ECO:0000313" key="1">
    <source>
        <dbReference type="EMBL" id="CAL1297908.1"/>
    </source>
</evidence>
<accession>A0AAV2BNS3</accession>
<organism evidence="1 2">
    <name type="scientific">Larinioides sclopetarius</name>
    <dbReference type="NCBI Taxonomy" id="280406"/>
    <lineage>
        <taxon>Eukaryota</taxon>
        <taxon>Metazoa</taxon>
        <taxon>Ecdysozoa</taxon>
        <taxon>Arthropoda</taxon>
        <taxon>Chelicerata</taxon>
        <taxon>Arachnida</taxon>
        <taxon>Araneae</taxon>
        <taxon>Araneomorphae</taxon>
        <taxon>Entelegynae</taxon>
        <taxon>Araneoidea</taxon>
        <taxon>Araneidae</taxon>
        <taxon>Larinioides</taxon>
    </lineage>
</organism>
<evidence type="ECO:0008006" key="3">
    <source>
        <dbReference type="Google" id="ProtNLM"/>
    </source>
</evidence>
<sequence length="341" mass="39785">MMESSDTFIEAPFTYLWVIENYSELTYIDLKSPLFIPKSISKFEWYLKIDEYVGFCCWLQSEDAPRKEISAIDIEVSILAEDGSQTISKRNENPSLRINLLTRAAFLERWAEFLPNNTLTIQCRMWRKDQKISTTDLCYARTRLKTYTESFLWPIKQFSELRSCAAEDFINVTPDERKVYPLKPFTEKGPFMALILYLKQNSQSEDVCVDLLIEKGKNYAFSCELSVLDANGAVIQSHEERGRTNFSWTFLRFWPLISKNKLISSKDLFLPNDTLFLKCSFEVCTGIISNEIEYMTPNVSKIVKVEEEVLDFFVAEMDADESLIYEEYFIKDENENDLADN</sequence>
<dbReference type="Gene3D" id="2.60.210.10">
    <property type="entry name" value="Apoptosis, Tumor Necrosis Factor Receptor Associated Protein 2, Chain A"/>
    <property type="match status" value="1"/>
</dbReference>
<evidence type="ECO:0000313" key="2">
    <source>
        <dbReference type="Proteomes" id="UP001497382"/>
    </source>
</evidence>
<name>A0AAV2BNS3_9ARAC</name>